<dbReference type="Proteomes" id="UP001148018">
    <property type="component" value="Unassembled WGS sequence"/>
</dbReference>
<comment type="caution">
    <text evidence="2">The sequence shown here is derived from an EMBL/GenBank/DDBJ whole genome shotgun (WGS) entry which is preliminary data.</text>
</comment>
<evidence type="ECO:0000313" key="3">
    <source>
        <dbReference type="Proteomes" id="UP001148018"/>
    </source>
</evidence>
<dbReference type="AlphaFoldDB" id="A0A9Q0IJ78"/>
<feature type="region of interest" description="Disordered" evidence="1">
    <location>
        <begin position="1"/>
        <end position="24"/>
    </location>
</feature>
<proteinExistence type="predicted"/>
<sequence length="150" mass="16559">MQAGAAVSTSGEASGAKPKQKKLKDGISTGHAIVHPSGVTHAIYVIRNNPWQDRWAHYKTTITYTQRQPTCVCVCVCVYVCSTESTKNRPATHSHLPTRSGYTNNLHVHLLYVETRRHHRSQQVLCASPLCDPGPVSSRPCDPGRVIRTM</sequence>
<protein>
    <submittedName>
        <fullName evidence="2">Uncharacterized protein</fullName>
    </submittedName>
</protein>
<name>A0A9Q0IJ78_9TELE</name>
<evidence type="ECO:0000313" key="2">
    <source>
        <dbReference type="EMBL" id="KAJ3600073.1"/>
    </source>
</evidence>
<gene>
    <name evidence="2" type="ORF">NHX12_034025</name>
</gene>
<organism evidence="2 3">
    <name type="scientific">Muraenolepis orangiensis</name>
    <name type="common">Patagonian moray cod</name>
    <dbReference type="NCBI Taxonomy" id="630683"/>
    <lineage>
        <taxon>Eukaryota</taxon>
        <taxon>Metazoa</taxon>
        <taxon>Chordata</taxon>
        <taxon>Craniata</taxon>
        <taxon>Vertebrata</taxon>
        <taxon>Euteleostomi</taxon>
        <taxon>Actinopterygii</taxon>
        <taxon>Neopterygii</taxon>
        <taxon>Teleostei</taxon>
        <taxon>Neoteleostei</taxon>
        <taxon>Acanthomorphata</taxon>
        <taxon>Zeiogadaria</taxon>
        <taxon>Gadariae</taxon>
        <taxon>Gadiformes</taxon>
        <taxon>Muraenolepidoidei</taxon>
        <taxon>Muraenolepididae</taxon>
        <taxon>Muraenolepis</taxon>
    </lineage>
</organism>
<reference evidence="2" key="1">
    <citation type="submission" date="2022-07" db="EMBL/GenBank/DDBJ databases">
        <title>Chromosome-level genome of Muraenolepis orangiensis.</title>
        <authorList>
            <person name="Kim J."/>
        </authorList>
    </citation>
    <scope>NUCLEOTIDE SEQUENCE</scope>
    <source>
        <strain evidence="2">KU_S4_2022</strain>
        <tissue evidence="2">Muscle</tissue>
    </source>
</reference>
<evidence type="ECO:0000256" key="1">
    <source>
        <dbReference type="SAM" id="MobiDB-lite"/>
    </source>
</evidence>
<keyword evidence="3" id="KW-1185">Reference proteome</keyword>
<dbReference type="EMBL" id="JANIIK010000048">
    <property type="protein sequence ID" value="KAJ3600073.1"/>
    <property type="molecule type" value="Genomic_DNA"/>
</dbReference>
<accession>A0A9Q0IJ78</accession>